<accession>A0A0L0NVP4</accession>
<comment type="caution">
    <text evidence="2">The sequence shown here is derived from an EMBL/GenBank/DDBJ whole genome shotgun (WGS) entry which is preliminary data.</text>
</comment>
<evidence type="ECO:0000256" key="1">
    <source>
        <dbReference type="SAM" id="MobiDB-lite"/>
    </source>
</evidence>
<dbReference type="VEuPathDB" id="FungiDB:QG37_06192"/>
<evidence type="ECO:0000313" key="3">
    <source>
        <dbReference type="Proteomes" id="UP000037122"/>
    </source>
</evidence>
<evidence type="ECO:0000313" key="2">
    <source>
        <dbReference type="EMBL" id="KND97780.1"/>
    </source>
</evidence>
<dbReference type="Proteomes" id="UP000037122">
    <property type="component" value="Unassembled WGS sequence"/>
</dbReference>
<reference evidence="3" key="1">
    <citation type="journal article" date="2015" name="BMC Genomics">
        <title>Draft genome of a commonly misdiagnosed multidrug resistant pathogen Candida auris.</title>
        <authorList>
            <person name="Chatterjee S."/>
            <person name="Alampalli S.V."/>
            <person name="Nageshan R.K."/>
            <person name="Chettiar S.T."/>
            <person name="Joshi S."/>
            <person name="Tatu U.S."/>
        </authorList>
    </citation>
    <scope>NUCLEOTIDE SEQUENCE [LARGE SCALE GENOMIC DNA]</scope>
    <source>
        <strain evidence="3">6684</strain>
    </source>
</reference>
<sequence>MSDKVELGTNQVPEAKTKVAPLQRKLIAKQTTPMGGKRGKRKNRHRNWI</sequence>
<organism evidence="2 3">
    <name type="scientific">Candidozyma auris</name>
    <name type="common">Yeast</name>
    <name type="synonym">Candida auris</name>
    <dbReference type="NCBI Taxonomy" id="498019"/>
    <lineage>
        <taxon>Eukaryota</taxon>
        <taxon>Fungi</taxon>
        <taxon>Dikarya</taxon>
        <taxon>Ascomycota</taxon>
        <taxon>Saccharomycotina</taxon>
        <taxon>Pichiomycetes</taxon>
        <taxon>Metschnikowiaceae</taxon>
        <taxon>Candidozyma</taxon>
    </lineage>
</organism>
<feature type="region of interest" description="Disordered" evidence="1">
    <location>
        <begin position="22"/>
        <end position="49"/>
    </location>
</feature>
<proteinExistence type="predicted"/>
<name>A0A0L0NVP4_CANAR</name>
<gene>
    <name evidence="2" type="ORF">QG37_06192</name>
</gene>
<dbReference type="AlphaFoldDB" id="A0A0L0NVP4"/>
<feature type="compositionally biased region" description="Basic residues" evidence="1">
    <location>
        <begin position="37"/>
        <end position="49"/>
    </location>
</feature>
<protein>
    <submittedName>
        <fullName evidence="2">Uncharacterized protein</fullName>
    </submittedName>
</protein>
<dbReference type="EMBL" id="LGST01000041">
    <property type="protein sequence ID" value="KND97780.1"/>
    <property type="molecule type" value="Genomic_DNA"/>
</dbReference>